<dbReference type="PANTHER" id="PTHR45712">
    <property type="entry name" value="AGAP008170-PA"/>
    <property type="match status" value="1"/>
</dbReference>
<keyword evidence="3" id="KW-0812">Transmembrane</keyword>
<dbReference type="PRINTS" id="PR00019">
    <property type="entry name" value="LEURICHRPT"/>
</dbReference>
<evidence type="ECO:0000313" key="4">
    <source>
        <dbReference type="EMBL" id="KAK5640280.1"/>
    </source>
</evidence>
<comment type="caution">
    <text evidence="4">The sequence shown here is derived from an EMBL/GenBank/DDBJ whole genome shotgun (WGS) entry which is preliminary data.</text>
</comment>
<dbReference type="PANTHER" id="PTHR45712:SF22">
    <property type="entry name" value="INSULIN-LIKE GROWTH FACTOR-BINDING PROTEIN COMPLEX ACID LABILE SUBUNIT"/>
    <property type="match status" value="1"/>
</dbReference>
<protein>
    <submittedName>
        <fullName evidence="4">Uncharacterized protein</fullName>
    </submittedName>
</protein>
<dbReference type="Gene3D" id="3.80.10.10">
    <property type="entry name" value="Ribonuclease Inhibitor"/>
    <property type="match status" value="3"/>
</dbReference>
<keyword evidence="1" id="KW-0433">Leucine-rich repeat</keyword>
<sequence length="437" mass="49917">MEIGSGAFLGLNSLENLLISDATISKIMSGAFLGLSNLRILKFQNTQIETIQKRGFAPHSLISLIFDSCTITNFESEAFSNFSVPKIPHLANLSIRALQPGTFLDFHTHTVVLNLSHNKIEMVQSNTFESFERLKGLFLDYNRIHRLESDSFSFLINLLALHISNNRLENIPINAFVGLLSLQLLDLSHNQLQSTVKFVLPSDMHTLNLSYNNITHLVPRTFAKLSNLKILDLSNNFIHTTHKDVFTNLENLDILDLSYNEIDNLDLSQLKNLFRLRVNSNNLRRLNADELLRALPNLKDVSLQDNNFICTEFTVTMQKLLAAHVMVRSTNCIWEEDQDIDPGSVPIDSIFNLTNRLLAQLEDVPKDPWNVELDELKMYQDLDGYDLDDSSIFEVILVILCILVLARLGVSVYSFCVVREERRRREEEQILELNDTL</sequence>
<dbReference type="SUPFAM" id="SSF52058">
    <property type="entry name" value="L domain-like"/>
    <property type="match status" value="1"/>
</dbReference>
<dbReference type="Proteomes" id="UP001329430">
    <property type="component" value="Chromosome 8"/>
</dbReference>
<keyword evidence="5" id="KW-1185">Reference proteome</keyword>
<accession>A0AAN7ZA83</accession>
<feature type="transmembrane region" description="Helical" evidence="3">
    <location>
        <begin position="395"/>
        <end position="418"/>
    </location>
</feature>
<evidence type="ECO:0000256" key="3">
    <source>
        <dbReference type="SAM" id="Phobius"/>
    </source>
</evidence>
<organism evidence="4 5">
    <name type="scientific">Pyrocoelia pectoralis</name>
    <dbReference type="NCBI Taxonomy" id="417401"/>
    <lineage>
        <taxon>Eukaryota</taxon>
        <taxon>Metazoa</taxon>
        <taxon>Ecdysozoa</taxon>
        <taxon>Arthropoda</taxon>
        <taxon>Hexapoda</taxon>
        <taxon>Insecta</taxon>
        <taxon>Pterygota</taxon>
        <taxon>Neoptera</taxon>
        <taxon>Endopterygota</taxon>
        <taxon>Coleoptera</taxon>
        <taxon>Polyphaga</taxon>
        <taxon>Elateriformia</taxon>
        <taxon>Elateroidea</taxon>
        <taxon>Lampyridae</taxon>
        <taxon>Lampyrinae</taxon>
        <taxon>Pyrocoelia</taxon>
    </lineage>
</organism>
<reference evidence="4 5" key="1">
    <citation type="journal article" date="2024" name="Insects">
        <title>An Improved Chromosome-Level Genome Assembly of the Firefly Pyrocoelia pectoralis.</title>
        <authorList>
            <person name="Fu X."/>
            <person name="Meyer-Rochow V.B."/>
            <person name="Ballantyne L."/>
            <person name="Zhu X."/>
        </authorList>
    </citation>
    <scope>NUCLEOTIDE SEQUENCE [LARGE SCALE GENOMIC DNA]</scope>
    <source>
        <strain evidence="4">XCY_ONT2</strain>
    </source>
</reference>
<dbReference type="PROSITE" id="PS51450">
    <property type="entry name" value="LRR"/>
    <property type="match status" value="1"/>
</dbReference>
<evidence type="ECO:0000313" key="5">
    <source>
        <dbReference type="Proteomes" id="UP001329430"/>
    </source>
</evidence>
<dbReference type="InterPro" id="IPR001611">
    <property type="entry name" value="Leu-rich_rpt"/>
</dbReference>
<keyword evidence="3" id="KW-0472">Membrane</keyword>
<dbReference type="InterPro" id="IPR026906">
    <property type="entry name" value="LRR_5"/>
</dbReference>
<gene>
    <name evidence="4" type="ORF">RI129_011091</name>
</gene>
<dbReference type="EMBL" id="JAVRBK010000008">
    <property type="protein sequence ID" value="KAK5640280.1"/>
    <property type="molecule type" value="Genomic_DNA"/>
</dbReference>
<dbReference type="InterPro" id="IPR032675">
    <property type="entry name" value="LRR_dom_sf"/>
</dbReference>
<dbReference type="InterPro" id="IPR003591">
    <property type="entry name" value="Leu-rich_rpt_typical-subtyp"/>
</dbReference>
<proteinExistence type="predicted"/>
<dbReference type="Pfam" id="PF13306">
    <property type="entry name" value="LRR_5"/>
    <property type="match status" value="1"/>
</dbReference>
<name>A0AAN7ZA83_9COLE</name>
<evidence type="ECO:0000256" key="2">
    <source>
        <dbReference type="ARBA" id="ARBA00022737"/>
    </source>
</evidence>
<dbReference type="GO" id="GO:0005615">
    <property type="term" value="C:extracellular space"/>
    <property type="evidence" value="ECO:0007669"/>
    <property type="project" value="TreeGrafter"/>
</dbReference>
<dbReference type="AlphaFoldDB" id="A0AAN7ZA83"/>
<dbReference type="InterPro" id="IPR050333">
    <property type="entry name" value="SLRP"/>
</dbReference>
<dbReference type="Pfam" id="PF13855">
    <property type="entry name" value="LRR_8"/>
    <property type="match status" value="2"/>
</dbReference>
<dbReference type="SMART" id="SM00369">
    <property type="entry name" value="LRR_TYP"/>
    <property type="match status" value="10"/>
</dbReference>
<keyword evidence="2" id="KW-0677">Repeat</keyword>
<evidence type="ECO:0000256" key="1">
    <source>
        <dbReference type="ARBA" id="ARBA00022614"/>
    </source>
</evidence>
<keyword evidence="3" id="KW-1133">Transmembrane helix</keyword>